<dbReference type="RefSeq" id="WP_157719280.1">
    <property type="nucleotide sequence ID" value="NZ_LT629763.1"/>
</dbReference>
<name>A0A1H1M6U4_9GAMM</name>
<protein>
    <submittedName>
        <fullName evidence="2">Uncharacterized protein</fullName>
    </submittedName>
</protein>
<feature type="region of interest" description="Disordered" evidence="1">
    <location>
        <begin position="1"/>
        <end position="31"/>
    </location>
</feature>
<organism evidence="2 3">
    <name type="scientific">Halopseudomonas sabulinigri</name>
    <dbReference type="NCBI Taxonomy" id="472181"/>
    <lineage>
        <taxon>Bacteria</taxon>
        <taxon>Pseudomonadati</taxon>
        <taxon>Pseudomonadota</taxon>
        <taxon>Gammaproteobacteria</taxon>
        <taxon>Pseudomonadales</taxon>
        <taxon>Pseudomonadaceae</taxon>
        <taxon>Halopseudomonas</taxon>
    </lineage>
</organism>
<evidence type="ECO:0000313" key="3">
    <source>
        <dbReference type="Proteomes" id="UP000243413"/>
    </source>
</evidence>
<proteinExistence type="predicted"/>
<sequence length="53" mass="6152">MSFDQHHPGENNLPHLPLPELDPPHSHWEGPIESEELNELDAGEVYRMLHEDD</sequence>
<dbReference type="EMBL" id="LT629763">
    <property type="protein sequence ID" value="SDR81759.1"/>
    <property type="molecule type" value="Genomic_DNA"/>
</dbReference>
<dbReference type="Proteomes" id="UP000243413">
    <property type="component" value="Chromosome I"/>
</dbReference>
<gene>
    <name evidence="2" type="ORF">SAMN05216271_0483</name>
</gene>
<accession>A0A1H1M6U4</accession>
<dbReference type="AlphaFoldDB" id="A0A1H1M6U4"/>
<evidence type="ECO:0000313" key="2">
    <source>
        <dbReference type="EMBL" id="SDR81759.1"/>
    </source>
</evidence>
<evidence type="ECO:0000256" key="1">
    <source>
        <dbReference type="SAM" id="MobiDB-lite"/>
    </source>
</evidence>
<reference evidence="3" key="1">
    <citation type="submission" date="2016-10" db="EMBL/GenBank/DDBJ databases">
        <authorList>
            <person name="Varghese N."/>
            <person name="Submissions S."/>
        </authorList>
    </citation>
    <scope>NUCLEOTIDE SEQUENCE [LARGE SCALE GENOMIC DNA]</scope>
    <source>
        <strain evidence="3">JCM 14963</strain>
    </source>
</reference>